<evidence type="ECO:0000256" key="1">
    <source>
        <dbReference type="SAM" id="MobiDB-lite"/>
    </source>
</evidence>
<dbReference type="InterPro" id="IPR009078">
    <property type="entry name" value="Ferritin-like_SF"/>
</dbReference>
<organism evidence="3 4">
    <name type="scientific">Desertihabitans brevis</name>
    <dbReference type="NCBI Taxonomy" id="2268447"/>
    <lineage>
        <taxon>Bacteria</taxon>
        <taxon>Bacillati</taxon>
        <taxon>Actinomycetota</taxon>
        <taxon>Actinomycetes</taxon>
        <taxon>Propionibacteriales</taxon>
        <taxon>Propionibacteriaceae</taxon>
        <taxon>Desertihabitans</taxon>
    </lineage>
</organism>
<evidence type="ECO:0000313" key="3">
    <source>
        <dbReference type="EMBL" id="RCK70498.1"/>
    </source>
</evidence>
<accession>A0A367YXD9</accession>
<dbReference type="InterPro" id="IPR006311">
    <property type="entry name" value="TAT_signal"/>
</dbReference>
<dbReference type="InterPro" id="IPR029447">
    <property type="entry name" value="DUF4439"/>
</dbReference>
<keyword evidence="4" id="KW-1185">Reference proteome</keyword>
<dbReference type="PROSITE" id="PS51318">
    <property type="entry name" value="TAT"/>
    <property type="match status" value="1"/>
</dbReference>
<feature type="compositionally biased region" description="Pro residues" evidence="1">
    <location>
        <begin position="34"/>
        <end position="46"/>
    </location>
</feature>
<protein>
    <submittedName>
        <fullName evidence="3">DUF4439 domain-containing protein</fullName>
    </submittedName>
</protein>
<feature type="domain" description="DUF4439" evidence="2">
    <location>
        <begin position="179"/>
        <end position="307"/>
    </location>
</feature>
<dbReference type="AlphaFoldDB" id="A0A367YXD9"/>
<dbReference type="Proteomes" id="UP000252770">
    <property type="component" value="Unassembled WGS sequence"/>
</dbReference>
<gene>
    <name evidence="3" type="ORF">DT076_03380</name>
</gene>
<dbReference type="EMBL" id="QOUI01000002">
    <property type="protein sequence ID" value="RCK70498.1"/>
    <property type="molecule type" value="Genomic_DNA"/>
</dbReference>
<dbReference type="Gene3D" id="1.20.1260.10">
    <property type="match status" value="1"/>
</dbReference>
<feature type="region of interest" description="Disordered" evidence="1">
    <location>
        <begin position="23"/>
        <end position="49"/>
    </location>
</feature>
<dbReference type="Pfam" id="PF14530">
    <property type="entry name" value="DUF4439"/>
    <property type="match status" value="1"/>
</dbReference>
<sequence>MSTLSRRRLLAAAALGTLPLTGCTWSSPVVRGGPPTPPPQPPPPPEVQDALRTEQALAAVARALADGPDGARWTALADAHAAHVAGLAQPDRTGPLPAGPGPTPEAPADALADEEAWRSTLGGARGRYRDAALAVSGPPALLWASLSAFAAAAPQARALQAVTDRPGLGTAVTDVEAATALLTALHMVVHGYQLALVPLALGSSADEAARARLDRLLGLRDAVTAVLSGRGLAVPAAAADYDVELDPGDQAGSATLRRDLELALVPWVGRWVAAAPDGDRAVAVDALVESTTVAVGLGGALAVWPGWEVG</sequence>
<dbReference type="InterPro" id="IPR012347">
    <property type="entry name" value="Ferritin-like"/>
</dbReference>
<name>A0A367YXD9_9ACTN</name>
<comment type="caution">
    <text evidence="3">The sequence shown here is derived from an EMBL/GenBank/DDBJ whole genome shotgun (WGS) entry which is preliminary data.</text>
</comment>
<dbReference type="RefSeq" id="WP_114125270.1">
    <property type="nucleotide sequence ID" value="NZ_QOUI01000002.1"/>
</dbReference>
<feature type="region of interest" description="Disordered" evidence="1">
    <location>
        <begin position="89"/>
        <end position="109"/>
    </location>
</feature>
<dbReference type="SUPFAM" id="SSF47240">
    <property type="entry name" value="Ferritin-like"/>
    <property type="match status" value="1"/>
</dbReference>
<evidence type="ECO:0000259" key="2">
    <source>
        <dbReference type="Pfam" id="PF14530"/>
    </source>
</evidence>
<proteinExistence type="predicted"/>
<evidence type="ECO:0000313" key="4">
    <source>
        <dbReference type="Proteomes" id="UP000252770"/>
    </source>
</evidence>
<reference evidence="3 4" key="1">
    <citation type="submission" date="2018-07" db="EMBL/GenBank/DDBJ databases">
        <title>Desertimonas flava gen. nov. sp. nov.</title>
        <authorList>
            <person name="Liu S."/>
        </authorList>
    </citation>
    <scope>NUCLEOTIDE SEQUENCE [LARGE SCALE GENOMIC DNA]</scope>
    <source>
        <strain evidence="3 4">16Sb5-5</strain>
    </source>
</reference>